<sequence length="131" mass="14966">MIYSYETRIYYQDTDAGGIVYHANYLAIAERARTEALREMGAPHAEMVAEYGVMFVVHRVNLHYQRPARIDEVVRVETEFVEIGGASVTLRQKFFRDSDSLAVLDLGLGCARVSDGRATRIPRDWARRLKV</sequence>
<dbReference type="InterPro" id="IPR008272">
    <property type="entry name" value="HB-CoA_thioesterase_AS"/>
</dbReference>
<dbReference type="EC" id="3.1.2.-" evidence="4"/>
<dbReference type="CDD" id="cd00586">
    <property type="entry name" value="4HBT"/>
    <property type="match status" value="1"/>
</dbReference>
<evidence type="ECO:0000256" key="1">
    <source>
        <dbReference type="ARBA" id="ARBA00005953"/>
    </source>
</evidence>
<organism evidence="4 5">
    <name type="scientific">Acidocella aromatica</name>
    <dbReference type="NCBI Taxonomy" id="1303579"/>
    <lineage>
        <taxon>Bacteria</taxon>
        <taxon>Pseudomonadati</taxon>
        <taxon>Pseudomonadota</taxon>
        <taxon>Alphaproteobacteria</taxon>
        <taxon>Acetobacterales</taxon>
        <taxon>Acidocellaceae</taxon>
        <taxon>Acidocella</taxon>
    </lineage>
</organism>
<reference evidence="4 5" key="1">
    <citation type="submission" date="2020-08" db="EMBL/GenBank/DDBJ databases">
        <title>Genomic Encyclopedia of Type Strains, Phase IV (KMG-IV): sequencing the most valuable type-strain genomes for metagenomic binning, comparative biology and taxonomic classification.</title>
        <authorList>
            <person name="Goeker M."/>
        </authorList>
    </citation>
    <scope>NUCLEOTIDE SEQUENCE [LARGE SCALE GENOMIC DNA]</scope>
    <source>
        <strain evidence="4 5">DSM 27026</strain>
    </source>
</reference>
<name>A0A840V9V6_9PROT</name>
<protein>
    <submittedName>
        <fullName evidence="4">Acyl-CoA thioester hydrolase</fullName>
        <ecNumber evidence="4">3.1.2.-</ecNumber>
    </submittedName>
</protein>
<dbReference type="Gene3D" id="3.10.129.10">
    <property type="entry name" value="Hotdog Thioesterase"/>
    <property type="match status" value="1"/>
</dbReference>
<dbReference type="InterPro" id="IPR029069">
    <property type="entry name" value="HotDog_dom_sf"/>
</dbReference>
<keyword evidence="2 4" id="KW-0378">Hydrolase</keyword>
<dbReference type="InterPro" id="IPR006683">
    <property type="entry name" value="Thioestr_dom"/>
</dbReference>
<dbReference type="EMBL" id="JACHFJ010000002">
    <property type="protein sequence ID" value="MBB5372314.1"/>
    <property type="molecule type" value="Genomic_DNA"/>
</dbReference>
<feature type="domain" description="Thioesterase" evidence="3">
    <location>
        <begin position="17"/>
        <end position="101"/>
    </location>
</feature>
<gene>
    <name evidence="4" type="ORF">HNP71_000552</name>
</gene>
<evidence type="ECO:0000313" key="5">
    <source>
        <dbReference type="Proteomes" id="UP000553706"/>
    </source>
</evidence>
<keyword evidence="5" id="KW-1185">Reference proteome</keyword>
<dbReference type="PANTHER" id="PTHR31793:SF37">
    <property type="entry name" value="ACYL-COA THIOESTER HYDROLASE YBGC"/>
    <property type="match status" value="1"/>
</dbReference>
<dbReference type="GO" id="GO:0047617">
    <property type="term" value="F:fatty acyl-CoA hydrolase activity"/>
    <property type="evidence" value="ECO:0007669"/>
    <property type="project" value="TreeGrafter"/>
</dbReference>
<accession>A0A840V9V6</accession>
<comment type="caution">
    <text evidence="4">The sequence shown here is derived from an EMBL/GenBank/DDBJ whole genome shotgun (WGS) entry which is preliminary data.</text>
</comment>
<dbReference type="RefSeq" id="WP_183265328.1">
    <property type="nucleotide sequence ID" value="NZ_JACHFJ010000002.1"/>
</dbReference>
<dbReference type="PROSITE" id="PS01328">
    <property type="entry name" value="4HBCOA_THIOESTERASE"/>
    <property type="match status" value="1"/>
</dbReference>
<dbReference type="InterPro" id="IPR050563">
    <property type="entry name" value="4-hydroxybenzoyl-CoA_TE"/>
</dbReference>
<evidence type="ECO:0000313" key="4">
    <source>
        <dbReference type="EMBL" id="MBB5372314.1"/>
    </source>
</evidence>
<dbReference type="SUPFAM" id="SSF54637">
    <property type="entry name" value="Thioesterase/thiol ester dehydrase-isomerase"/>
    <property type="match status" value="1"/>
</dbReference>
<dbReference type="Pfam" id="PF03061">
    <property type="entry name" value="4HBT"/>
    <property type="match status" value="1"/>
</dbReference>
<proteinExistence type="inferred from homology"/>
<dbReference type="AlphaFoldDB" id="A0A840V9V6"/>
<dbReference type="InterPro" id="IPR006684">
    <property type="entry name" value="YbgC/YbaW"/>
</dbReference>
<dbReference type="Proteomes" id="UP000553706">
    <property type="component" value="Unassembled WGS sequence"/>
</dbReference>
<evidence type="ECO:0000259" key="3">
    <source>
        <dbReference type="Pfam" id="PF03061"/>
    </source>
</evidence>
<dbReference type="PIRSF" id="PIRSF003230">
    <property type="entry name" value="YbgC"/>
    <property type="match status" value="1"/>
</dbReference>
<comment type="similarity">
    <text evidence="1">Belongs to the 4-hydroxybenzoyl-CoA thioesterase family.</text>
</comment>
<evidence type="ECO:0000256" key="2">
    <source>
        <dbReference type="ARBA" id="ARBA00022801"/>
    </source>
</evidence>
<dbReference type="PANTHER" id="PTHR31793">
    <property type="entry name" value="4-HYDROXYBENZOYL-COA THIOESTERASE FAMILY MEMBER"/>
    <property type="match status" value="1"/>
</dbReference>
<dbReference type="NCBIfam" id="TIGR00051">
    <property type="entry name" value="YbgC/FadM family acyl-CoA thioesterase"/>
    <property type="match status" value="1"/>
</dbReference>